<feature type="domain" description="Tail sheath protein Gp18-like" evidence="5">
    <location>
        <begin position="35"/>
        <end position="91"/>
    </location>
</feature>
<dbReference type="Proteomes" id="UP000095658">
    <property type="component" value="Unassembled WGS sequence"/>
</dbReference>
<comment type="caution">
    <text evidence="6">The sequence shown here is derived from an EMBL/GenBank/DDBJ whole genome shotgun (WGS) entry which is preliminary data.</text>
</comment>
<dbReference type="InterPro" id="IPR035089">
    <property type="entry name" value="Phage_sheath_subtilisin"/>
</dbReference>
<evidence type="ECO:0000259" key="3">
    <source>
        <dbReference type="Pfam" id="PF17481"/>
    </source>
</evidence>
<dbReference type="STRING" id="1714016.BA724_03120"/>
<dbReference type="Gene3D" id="3.30.360.90">
    <property type="match status" value="1"/>
</dbReference>
<dbReference type="OrthoDB" id="89060at2"/>
<evidence type="ECO:0000313" key="7">
    <source>
        <dbReference type="Proteomes" id="UP000095658"/>
    </source>
</evidence>
<name>A0A1E7DRW0_9BACI</name>
<dbReference type="Gene3D" id="2.60.40.4290">
    <property type="match status" value="1"/>
</dbReference>
<dbReference type="AlphaFoldDB" id="A0A1E7DRW0"/>
<dbReference type="Gene3D" id="3.30.1370.220">
    <property type="match status" value="1"/>
</dbReference>
<comment type="similarity">
    <text evidence="1">Belongs to the myoviridae tail sheath protein family.</text>
</comment>
<dbReference type="Pfam" id="PF17482">
    <property type="entry name" value="Phage_sheath_1C"/>
    <property type="match status" value="1"/>
</dbReference>
<sequence>MNSGTFTEGVEKARAGMYFLFKSAAQNRLAAGNSGRVALPVSLSWGQAKSFIEITDEGDFQKKLGVDLDHASVLLIREAKKKSQTVLVYRLNEGTKATGQLAVAGTGTTAVTATALHGGVIGNTIKVVVQVNVLDSTKFDVSTFAGTQLVDKQTVTTAAELKANEWAIFAGTADLVATAGVTLTGGTDGTVTNLEYTDFLTAAENAQFDTIGLPVTANDELKATFVSFIRRLREEHGRKVRAVLSNYASDYEGVTNVTNGAVLATGETLTPAQTVAWVAGASAGATMYQSLTFVEYEGAVDVSPRFDNDETIIGLKNGDFMLTYDPADRTVSVEKDINSLVTLSATKDKRFQKNKIIRILDGIQNDLIREVKALIKAKKDAGSDIPANGDGMQIIHTAATLYMNTLQEGGALQNFDSSTDIQITLNTDADGFFINIGAQPVDAAEKFYFGVTVR</sequence>
<accession>A0A1E7DRW0</accession>
<evidence type="ECO:0000259" key="2">
    <source>
        <dbReference type="Pfam" id="PF04984"/>
    </source>
</evidence>
<feature type="domain" description="Tail sheath protein C-terminal" evidence="4">
    <location>
        <begin position="346"/>
        <end position="453"/>
    </location>
</feature>
<protein>
    <submittedName>
        <fullName evidence="6">Phage tail sheath protein</fullName>
    </submittedName>
</protein>
<dbReference type="Gene3D" id="3.30.1490.360">
    <property type="match status" value="1"/>
</dbReference>
<dbReference type="Pfam" id="PF22671">
    <property type="entry name" value="Gp18_domIII_N"/>
    <property type="match status" value="1"/>
</dbReference>
<evidence type="ECO:0000259" key="5">
    <source>
        <dbReference type="Pfam" id="PF22671"/>
    </source>
</evidence>
<evidence type="ECO:0000259" key="4">
    <source>
        <dbReference type="Pfam" id="PF17482"/>
    </source>
</evidence>
<feature type="domain" description="Phage tail sheath protein-like beta-sandwich" evidence="3">
    <location>
        <begin position="92"/>
        <end position="188"/>
    </location>
</feature>
<gene>
    <name evidence="6" type="ORF">BA724_03120</name>
</gene>
<evidence type="ECO:0000256" key="1">
    <source>
        <dbReference type="ARBA" id="ARBA00008005"/>
    </source>
</evidence>
<keyword evidence="7" id="KW-1185">Reference proteome</keyword>
<evidence type="ECO:0000313" key="6">
    <source>
        <dbReference type="EMBL" id="OES45810.1"/>
    </source>
</evidence>
<dbReference type="InterPro" id="IPR035326">
    <property type="entry name" value="Beta_sandwich_Seath"/>
</dbReference>
<dbReference type="EMBL" id="MAMP01000012">
    <property type="protein sequence ID" value="OES45810.1"/>
    <property type="molecule type" value="Genomic_DNA"/>
</dbReference>
<organism evidence="6 7">
    <name type="scientific">Domibacillus iocasae</name>
    <dbReference type="NCBI Taxonomy" id="1714016"/>
    <lineage>
        <taxon>Bacteria</taxon>
        <taxon>Bacillati</taxon>
        <taxon>Bacillota</taxon>
        <taxon>Bacilli</taxon>
        <taxon>Bacillales</taxon>
        <taxon>Bacillaceae</taxon>
        <taxon>Domibacillus</taxon>
    </lineage>
</organism>
<dbReference type="Pfam" id="PF04984">
    <property type="entry name" value="Phage_sheath_1"/>
    <property type="match status" value="1"/>
</dbReference>
<dbReference type="RefSeq" id="WP_069937807.1">
    <property type="nucleotide sequence ID" value="NZ_MAMP01000012.1"/>
</dbReference>
<dbReference type="Pfam" id="PF17481">
    <property type="entry name" value="Phage_sheath_domII"/>
    <property type="match status" value="1"/>
</dbReference>
<dbReference type="Gene3D" id="3.40.50.11790">
    <property type="match status" value="1"/>
</dbReference>
<feature type="domain" description="Tail sheath protein subtilisin-like" evidence="2">
    <location>
        <begin position="189"/>
        <end position="339"/>
    </location>
</feature>
<proteinExistence type="inferred from homology"/>
<dbReference type="InterPro" id="IPR020287">
    <property type="entry name" value="Tail_sheath_C"/>
</dbReference>
<dbReference type="InterPro" id="IPR054564">
    <property type="entry name" value="Gp18_domIII_N"/>
</dbReference>
<reference evidence="6 7" key="1">
    <citation type="submission" date="2016-06" db="EMBL/GenBank/DDBJ databases">
        <title>Domibacillus iocasae genome sequencing.</title>
        <authorList>
            <person name="Verma A."/>
            <person name="Pal Y."/>
            <person name="Ojha A.K."/>
            <person name="Krishnamurthi S."/>
        </authorList>
    </citation>
    <scope>NUCLEOTIDE SEQUENCE [LARGE SCALE GENOMIC DNA]</scope>
    <source>
        <strain evidence="6 7">DSM 29979</strain>
    </source>
</reference>